<keyword evidence="7" id="KW-1133">Transmembrane helix</keyword>
<dbReference type="GO" id="GO:0055085">
    <property type="term" value="P:transmembrane transport"/>
    <property type="evidence" value="ECO:0000318"/>
    <property type="project" value="GO_Central"/>
</dbReference>
<dbReference type="GO" id="GO:0016020">
    <property type="term" value="C:membrane"/>
    <property type="evidence" value="ECO:0000318"/>
    <property type="project" value="GO_Central"/>
</dbReference>
<dbReference type="Pfam" id="PF00005">
    <property type="entry name" value="ABC_tran"/>
    <property type="match status" value="2"/>
</dbReference>
<dbReference type="InterPro" id="IPR003593">
    <property type="entry name" value="AAA+_ATPase"/>
</dbReference>
<dbReference type="SUPFAM" id="SSF90123">
    <property type="entry name" value="ABC transporter transmembrane region"/>
    <property type="match status" value="2"/>
</dbReference>
<dbReference type="Pfam" id="PF00069">
    <property type="entry name" value="Pkinase"/>
    <property type="match status" value="1"/>
</dbReference>
<reference evidence="9" key="2">
    <citation type="submission" date="2022-06" db="UniProtKB">
        <authorList>
            <consortium name="EnsemblMetazoa"/>
        </authorList>
    </citation>
    <scope>IDENTIFICATION</scope>
    <source>
        <strain evidence="9">PS312</strain>
    </source>
</reference>
<dbReference type="GO" id="GO:0042626">
    <property type="term" value="F:ATPase-coupled transmembrane transporter activity"/>
    <property type="evidence" value="ECO:0000318"/>
    <property type="project" value="GO_Central"/>
</dbReference>
<evidence type="ECO:0000313" key="9">
    <source>
        <dbReference type="EnsemblMetazoa" id="PPA28099.1"/>
    </source>
</evidence>
<dbReference type="FunFam" id="1.20.1560.10:FF:000087">
    <property type="entry name" value="p-GlycoProtein related"/>
    <property type="match status" value="1"/>
</dbReference>
<evidence type="ECO:0000256" key="5">
    <source>
        <dbReference type="ARBA" id="ARBA00022741"/>
    </source>
</evidence>
<sequence length="2268" mass="252320">MKILLTLPILALLGVAVAELQVTSKKKLCTNDHCIECDNGNCKETSVKKRLAEVKNCIVNDDGHKICTVCSRGNCHSMRKREKGGITCDGSGCIICKDNEKCEYYPITDIHKREVRDNSTIIVKDCVRDSTGHQSCLICSNGKCKTMMERKKRGVMERRMREFGFGRERQFTSRNCVNLNCIACKDGLCFDEPNLRAKRSDNQTESYSRNCTNGNCTECVNGSCRSFHDIKKANLQSNIRSTLLLLPPFSVRAPLTCGQPPCMARNDKEIEDLAGYQPGIIVGGKWKIIDLLDEGGYGKVYRVLDITSPVTSPLYAALKIESSNMDGGSAIKLEKAVLERIHERGRRAHVPTLYRSRKRKNVCYMIITLLGSSLRRIKDQHYPNGYPLTCWAKVAIQCLYAIKVAHDSGFLHRDIKAANFVFGHAGDPKTARMVYILDFGLARQYAMEDPRQKGIYRPRRARPHTDFRGTMNFASPAMHDGAELGRKDDLWSLLFMLIDLHATLPWANCDTIEEIGKVKQNMKDEELMTKMPSELLPVPKHLRSLDVYNRPDYSLIYGCLHSVFKHCKANWFARYEWENPDMAAKNVISKMKDQRSALLFLVSAQVNNQSPYIEPTAFFKEDIIGIDRGPSKLDQSGEDLLNRPSMPRPNGNTAPTRTSTSYYMRRNVELIEINLLKRRHDILIRLPCNSSSEECNIFVRQDYFKRDDKFTSSRGLYTNATNGTDPISVVAVKVPSVLTVEHENPLHFDVDHSQILMKHEQLALAGPFITSAIPLEAIKTRSDVFRRVLVLGSRIGTISGYYAEEAKIGGILVEAVESNSDILSTGQKFFDNSNTSRVTYLNEDLMKMVDHSFKMGIKYDSIHVGPCDFNAANCPLSRPDKLALILSKNGTLSISMDSKMTDLTESIKKYNDAFKSCFQVGMTDPIRIIFCNFREVKSSTDMLATIKANAIEFDQLTDLNFHSQSVLHSASFIMPSKVSPLENRLDGNKYGGQKPDSNGYIDYDEEIPYKHHVSVPEKILNYMLCRGDLNNQQLEIKPVSLWGLMRFGTSYDKFCFFIGCMCAIASGVSQPAQALIAGRISNVLLVYPTTSQQFVDAAYENVYIFLGMGVLMLILHMIQYLCFHGICHRVILRLRIEFMRAILRQNAGWFDKQHSGALVSKLNDNMERIHEGIGDKLGLLIRGGAMFLAAMAVAFAYQWRIALLMLGVAPASCMVMSLMARKMGSSIMAEMGSIGKAGALAEEAILGVRTVQSLNGQPEMVARYEKQLQVSRGFALWKGFWSGFFGGLFYFVLFAFMGCGLLYGGYLLSVGIVSQPGDVFICVMSMLLGAYFLGMISPHLMVLLNARAAAATIYQVIDREPNIDVYSQGGSKPDNIKGRVTLEGVHFRYPSRKETKTVALVGHSGCGKSTSIGLVTRLYMPEQGKVSIDGHDVNGMNLEYLRNIVGVVQQEPVLFNATIADNLRMGLPSISKEQMVHVCKMANAHDFIAKLPQGYDTLIGDGGVQLSGGQKQRVAIARTLARDPKVLLLDEATSALDAQSEGIVQEALDKASQGRATIVIAHRLSTIRHAHKIVYIDKGVVAEAGTHEELVRLGGKYYELVKAQQFIKEDDGAEEIIEEDIPLDDEFIEHSAHSQSTISRAASLRSGREAFQRGMYDSLRGSITSGRHQAEDAVMAEEAMRLMTDEEISAGGLGTALRNAKGNYSLMVAAVILGAIRGMELPALSLLFGYVFEAFTFTPWGADMMHRLCMAVICFGSVGVGTMIFQLSSSICVSHVSENLQLKFRVMSFRSILYQDAAYFDNPGHTAGKLITRLATDAPNMAAFFDSRMLQIIYGVSSILVCIAISLGFSWPVGLMGILMVLILLSSMLFLAWKIYQVNLIMVKEDEAGRRAIETIENVRTIQLLTREVKFFELYHEELLRQQFRDIQKGYYEAVNFTISQTFMFFLLAVGYSVGIRVMHIEIVSADRTFRAIIALLLACVSIINSTSYFPEIVKAKSAAGLLFAVVDRKPATGDSSVGEKMQIVGNVTFDGVHFRYPQKPKNPVMRGLNLNIKKGTTVALVGPSGSGKSTIISMLERFYDPSAGFLKIDGYDSRGLSLDHLRTQMALVGQEPRLFSGTVRENICFGLGELPTERIMEALRLANAKFVTQLPGGLDTEVGEKGGQLSGGQKQRIAIARALVREPKILLLDEATSALDSESERAVQVALDAAREGRTCVTIAHRLSSIQNSDAIAYIENGKVREIGTHHELMALKARYYKLIMQQDLSI</sequence>
<dbReference type="Proteomes" id="UP000005239">
    <property type="component" value="Unassembled WGS sequence"/>
</dbReference>
<keyword evidence="8" id="KW-0472">Membrane</keyword>
<dbReference type="InterPro" id="IPR003439">
    <property type="entry name" value="ABC_transporter-like_ATP-bd"/>
</dbReference>
<accession>A0A2A6B7D9</accession>
<protein>
    <submittedName>
        <fullName evidence="9">Pgp-14</fullName>
    </submittedName>
</protein>
<organism evidence="9 10">
    <name type="scientific">Pristionchus pacificus</name>
    <name type="common">Parasitic nematode worm</name>
    <dbReference type="NCBI Taxonomy" id="54126"/>
    <lineage>
        <taxon>Eukaryota</taxon>
        <taxon>Metazoa</taxon>
        <taxon>Ecdysozoa</taxon>
        <taxon>Nematoda</taxon>
        <taxon>Chromadorea</taxon>
        <taxon>Rhabditida</taxon>
        <taxon>Rhabditina</taxon>
        <taxon>Diplogasteromorpha</taxon>
        <taxon>Diplogasteroidea</taxon>
        <taxon>Neodiplogasteridae</taxon>
        <taxon>Pristionchus</taxon>
    </lineage>
</organism>
<dbReference type="InterPro" id="IPR039421">
    <property type="entry name" value="Type_1_exporter"/>
</dbReference>
<dbReference type="PROSITE" id="PS50011">
    <property type="entry name" value="PROTEIN_KINASE_DOM"/>
    <property type="match status" value="1"/>
</dbReference>
<keyword evidence="5" id="KW-0547">Nucleotide-binding</keyword>
<dbReference type="GO" id="GO:0005524">
    <property type="term" value="F:ATP binding"/>
    <property type="evidence" value="ECO:0007669"/>
    <property type="project" value="UniProtKB-KW"/>
</dbReference>
<evidence type="ECO:0000256" key="2">
    <source>
        <dbReference type="ARBA" id="ARBA00007577"/>
    </source>
</evidence>
<dbReference type="GO" id="GO:0009636">
    <property type="term" value="P:response to toxic substance"/>
    <property type="evidence" value="ECO:0007669"/>
    <property type="project" value="UniProtKB-ARBA"/>
</dbReference>
<reference evidence="10" key="1">
    <citation type="journal article" date="2008" name="Nat. Genet.">
        <title>The Pristionchus pacificus genome provides a unique perspective on nematode lifestyle and parasitism.</title>
        <authorList>
            <person name="Dieterich C."/>
            <person name="Clifton S.W."/>
            <person name="Schuster L.N."/>
            <person name="Chinwalla A."/>
            <person name="Delehaunty K."/>
            <person name="Dinkelacker I."/>
            <person name="Fulton L."/>
            <person name="Fulton R."/>
            <person name="Godfrey J."/>
            <person name="Minx P."/>
            <person name="Mitreva M."/>
            <person name="Roeseler W."/>
            <person name="Tian H."/>
            <person name="Witte H."/>
            <person name="Yang S.P."/>
            <person name="Wilson R.K."/>
            <person name="Sommer R.J."/>
        </authorList>
    </citation>
    <scope>NUCLEOTIDE SEQUENCE [LARGE SCALE GENOMIC DNA]</scope>
    <source>
        <strain evidence="10">PS312</strain>
    </source>
</reference>
<dbReference type="OrthoDB" id="6500128at2759"/>
<keyword evidence="10" id="KW-1185">Reference proteome</keyword>
<dbReference type="InterPro" id="IPR017871">
    <property type="entry name" value="ABC_transporter-like_CS"/>
</dbReference>
<dbReference type="FunFam" id="1.10.510.10:FF:002033">
    <property type="entry name" value="Uncharacterized protein"/>
    <property type="match status" value="1"/>
</dbReference>
<dbReference type="InterPro" id="IPR011009">
    <property type="entry name" value="Kinase-like_dom_sf"/>
</dbReference>
<dbReference type="PROSITE" id="PS00211">
    <property type="entry name" value="ABC_TRANSPORTER_1"/>
    <property type="match status" value="2"/>
</dbReference>
<dbReference type="PROSITE" id="PS00108">
    <property type="entry name" value="PROTEIN_KINASE_ST"/>
    <property type="match status" value="1"/>
</dbReference>
<comment type="subcellular location">
    <subcellularLocation>
        <location evidence="1">Membrane</location>
        <topology evidence="1">Multi-pass membrane protein</topology>
    </subcellularLocation>
</comment>
<dbReference type="InterPro" id="IPR008271">
    <property type="entry name" value="Ser/Thr_kinase_AS"/>
</dbReference>
<dbReference type="SMART" id="SM00382">
    <property type="entry name" value="AAA"/>
    <property type="match status" value="2"/>
</dbReference>
<evidence type="ECO:0000256" key="7">
    <source>
        <dbReference type="ARBA" id="ARBA00022989"/>
    </source>
</evidence>
<dbReference type="InterPro" id="IPR027417">
    <property type="entry name" value="P-loop_NTPase"/>
</dbReference>
<dbReference type="Gene3D" id="1.20.1560.10">
    <property type="entry name" value="ABC transporter type 1, transmembrane domain"/>
    <property type="match status" value="1"/>
</dbReference>
<dbReference type="CDD" id="cd18578">
    <property type="entry name" value="ABC_6TM_Pgp_ABCB1_D2_like"/>
    <property type="match status" value="1"/>
</dbReference>
<dbReference type="SUPFAM" id="SSF52540">
    <property type="entry name" value="P-loop containing nucleoside triphosphate hydrolases"/>
    <property type="match status" value="2"/>
</dbReference>
<dbReference type="Gene3D" id="3.40.50.300">
    <property type="entry name" value="P-loop containing nucleotide triphosphate hydrolases"/>
    <property type="match status" value="2"/>
</dbReference>
<dbReference type="PANTHER" id="PTHR24221">
    <property type="entry name" value="ATP-BINDING CASSETTE SUB-FAMILY B"/>
    <property type="match status" value="1"/>
</dbReference>
<dbReference type="Pfam" id="PF00664">
    <property type="entry name" value="ABC_membrane"/>
    <property type="match status" value="2"/>
</dbReference>
<dbReference type="GO" id="GO:0016887">
    <property type="term" value="F:ATP hydrolysis activity"/>
    <property type="evidence" value="ECO:0007669"/>
    <property type="project" value="InterPro"/>
</dbReference>
<dbReference type="SMART" id="SM00220">
    <property type="entry name" value="S_TKc"/>
    <property type="match status" value="1"/>
</dbReference>
<keyword evidence="3" id="KW-0812">Transmembrane</keyword>
<dbReference type="FunFam" id="1.20.1560.10:FF:000146">
    <property type="entry name" value="p-GlycoProtein related"/>
    <property type="match status" value="1"/>
</dbReference>
<dbReference type="EnsemblMetazoa" id="PPA28099.1">
    <property type="protein sequence ID" value="PPA28099.1"/>
    <property type="gene ID" value="WBGene00117653"/>
</dbReference>
<name>A0A2A6B7D9_PRIPA</name>
<keyword evidence="6" id="KW-0067">ATP-binding</keyword>
<dbReference type="CDD" id="cd18577">
    <property type="entry name" value="ABC_6TM_Pgp_ABCB1_D1_like"/>
    <property type="match status" value="1"/>
</dbReference>
<evidence type="ECO:0000313" key="10">
    <source>
        <dbReference type="Proteomes" id="UP000005239"/>
    </source>
</evidence>
<dbReference type="InterPro" id="IPR011527">
    <property type="entry name" value="ABC1_TM_dom"/>
</dbReference>
<dbReference type="InterPro" id="IPR000719">
    <property type="entry name" value="Prot_kinase_dom"/>
</dbReference>
<dbReference type="GO" id="GO:0004672">
    <property type="term" value="F:protein kinase activity"/>
    <property type="evidence" value="ECO:0007669"/>
    <property type="project" value="InterPro"/>
</dbReference>
<evidence type="ECO:0000256" key="8">
    <source>
        <dbReference type="ARBA" id="ARBA00023136"/>
    </source>
</evidence>
<dbReference type="PROSITE" id="PS50929">
    <property type="entry name" value="ABC_TM1F"/>
    <property type="match status" value="2"/>
</dbReference>
<comment type="similarity">
    <text evidence="2">Belongs to the ABC transporter superfamily. ABCB family. Multidrug resistance exporter (TC 3.A.1.201) subfamily.</text>
</comment>
<dbReference type="Gene3D" id="1.10.510.10">
    <property type="entry name" value="Transferase(Phosphotransferase) domain 1"/>
    <property type="match status" value="1"/>
</dbReference>
<evidence type="ECO:0000256" key="6">
    <source>
        <dbReference type="ARBA" id="ARBA00022840"/>
    </source>
</evidence>
<evidence type="ECO:0000256" key="4">
    <source>
        <dbReference type="ARBA" id="ARBA00022737"/>
    </source>
</evidence>
<dbReference type="CDD" id="cd03249">
    <property type="entry name" value="ABC_MTABC3_MDL1_MDL2"/>
    <property type="match status" value="2"/>
</dbReference>
<proteinExistence type="inferred from homology"/>
<dbReference type="FunFam" id="3.40.50.300:FF:001370">
    <property type="entry name" value="p-GlycoProtein related"/>
    <property type="match status" value="2"/>
</dbReference>
<accession>A0A8R1YLG6</accession>
<dbReference type="InterPro" id="IPR036640">
    <property type="entry name" value="ABC1_TM_sf"/>
</dbReference>
<dbReference type="SUPFAM" id="SSF56112">
    <property type="entry name" value="Protein kinase-like (PK-like)"/>
    <property type="match status" value="1"/>
</dbReference>
<dbReference type="PANTHER" id="PTHR24221:SF243">
    <property type="entry name" value="P-GLYCOPROTEIN RELATED"/>
    <property type="match status" value="1"/>
</dbReference>
<evidence type="ECO:0000256" key="3">
    <source>
        <dbReference type="ARBA" id="ARBA00022692"/>
    </source>
</evidence>
<gene>
    <name evidence="9" type="primary">WBGene00117653</name>
</gene>
<evidence type="ECO:0000256" key="1">
    <source>
        <dbReference type="ARBA" id="ARBA00004141"/>
    </source>
</evidence>
<dbReference type="Gene3D" id="3.40.50.150">
    <property type="entry name" value="Vaccinia Virus protein VP39"/>
    <property type="match status" value="1"/>
</dbReference>
<keyword evidence="4" id="KW-0677">Repeat</keyword>
<dbReference type="InterPro" id="IPR029063">
    <property type="entry name" value="SAM-dependent_MTases_sf"/>
</dbReference>
<dbReference type="PROSITE" id="PS50893">
    <property type="entry name" value="ABC_TRANSPORTER_2"/>
    <property type="match status" value="2"/>
</dbReference>
<dbReference type="GO" id="GO:0140359">
    <property type="term" value="F:ABC-type transporter activity"/>
    <property type="evidence" value="ECO:0007669"/>
    <property type="project" value="InterPro"/>
</dbReference>